<gene>
    <name evidence="1" type="ORF">CLOSAC_12910</name>
</gene>
<dbReference type="EMBL" id="LZYZ01000002">
    <property type="protein sequence ID" value="OOM14418.1"/>
    <property type="molecule type" value="Genomic_DNA"/>
</dbReference>
<accession>A0A1S8NDE4</accession>
<dbReference type="Proteomes" id="UP000191154">
    <property type="component" value="Unassembled WGS sequence"/>
</dbReference>
<proteinExistence type="predicted"/>
<sequence>MLFKYIIIRFLEEGLSRGYILKLIYNKKYSDNYHITLNFFYLLVNTYI</sequence>
<protein>
    <submittedName>
        <fullName evidence="1">Uncharacterized protein</fullName>
    </submittedName>
</protein>
<reference evidence="1 2" key="1">
    <citation type="submission" date="2016-05" db="EMBL/GenBank/DDBJ databases">
        <title>Microbial solvent formation.</title>
        <authorList>
            <person name="Poehlein A."/>
            <person name="Montoya Solano J.D."/>
            <person name="Flitsch S."/>
            <person name="Krabben P."/>
            <person name="Duerre P."/>
            <person name="Daniel R."/>
        </authorList>
    </citation>
    <scope>NUCLEOTIDE SEQUENCE [LARGE SCALE GENOMIC DNA]</scope>
    <source>
        <strain evidence="1 2">L1-8</strain>
    </source>
</reference>
<dbReference type="AlphaFoldDB" id="A0A1S8NDE4"/>
<evidence type="ECO:0000313" key="2">
    <source>
        <dbReference type="Proteomes" id="UP000191154"/>
    </source>
</evidence>
<evidence type="ECO:0000313" key="1">
    <source>
        <dbReference type="EMBL" id="OOM14418.1"/>
    </source>
</evidence>
<name>A0A1S8NDE4_CLOSA</name>
<comment type="caution">
    <text evidence="1">The sequence shown here is derived from an EMBL/GenBank/DDBJ whole genome shotgun (WGS) entry which is preliminary data.</text>
</comment>
<organism evidence="1 2">
    <name type="scientific">Clostridium saccharobutylicum</name>
    <dbReference type="NCBI Taxonomy" id="169679"/>
    <lineage>
        <taxon>Bacteria</taxon>
        <taxon>Bacillati</taxon>
        <taxon>Bacillota</taxon>
        <taxon>Clostridia</taxon>
        <taxon>Eubacteriales</taxon>
        <taxon>Clostridiaceae</taxon>
        <taxon>Clostridium</taxon>
    </lineage>
</organism>